<evidence type="ECO:0008006" key="4">
    <source>
        <dbReference type="Google" id="ProtNLM"/>
    </source>
</evidence>
<name>A0A6A6TMD0_9PLEO</name>
<organism evidence="2 3">
    <name type="scientific">Lophiostoma macrostomum CBS 122681</name>
    <dbReference type="NCBI Taxonomy" id="1314788"/>
    <lineage>
        <taxon>Eukaryota</taxon>
        <taxon>Fungi</taxon>
        <taxon>Dikarya</taxon>
        <taxon>Ascomycota</taxon>
        <taxon>Pezizomycotina</taxon>
        <taxon>Dothideomycetes</taxon>
        <taxon>Pleosporomycetidae</taxon>
        <taxon>Pleosporales</taxon>
        <taxon>Lophiostomataceae</taxon>
        <taxon>Lophiostoma</taxon>
    </lineage>
</organism>
<feature type="compositionally biased region" description="Low complexity" evidence="1">
    <location>
        <begin position="1"/>
        <end position="21"/>
    </location>
</feature>
<dbReference type="OrthoDB" id="3796964at2759"/>
<keyword evidence="3" id="KW-1185">Reference proteome</keyword>
<evidence type="ECO:0000313" key="3">
    <source>
        <dbReference type="Proteomes" id="UP000799324"/>
    </source>
</evidence>
<protein>
    <recommendedName>
        <fullName evidence="4">SprT-like domain-containing protein</fullName>
    </recommendedName>
</protein>
<dbReference type="Proteomes" id="UP000799324">
    <property type="component" value="Unassembled WGS sequence"/>
</dbReference>
<evidence type="ECO:0000313" key="2">
    <source>
        <dbReference type="EMBL" id="KAF2659744.1"/>
    </source>
</evidence>
<reference evidence="2" key="1">
    <citation type="journal article" date="2020" name="Stud. Mycol.">
        <title>101 Dothideomycetes genomes: a test case for predicting lifestyles and emergence of pathogens.</title>
        <authorList>
            <person name="Haridas S."/>
            <person name="Albert R."/>
            <person name="Binder M."/>
            <person name="Bloem J."/>
            <person name="Labutti K."/>
            <person name="Salamov A."/>
            <person name="Andreopoulos B."/>
            <person name="Baker S."/>
            <person name="Barry K."/>
            <person name="Bills G."/>
            <person name="Bluhm B."/>
            <person name="Cannon C."/>
            <person name="Castanera R."/>
            <person name="Culley D."/>
            <person name="Daum C."/>
            <person name="Ezra D."/>
            <person name="Gonzalez J."/>
            <person name="Henrissat B."/>
            <person name="Kuo A."/>
            <person name="Liang C."/>
            <person name="Lipzen A."/>
            <person name="Lutzoni F."/>
            <person name="Magnuson J."/>
            <person name="Mondo S."/>
            <person name="Nolan M."/>
            <person name="Ohm R."/>
            <person name="Pangilinan J."/>
            <person name="Park H.-J."/>
            <person name="Ramirez L."/>
            <person name="Alfaro M."/>
            <person name="Sun H."/>
            <person name="Tritt A."/>
            <person name="Yoshinaga Y."/>
            <person name="Zwiers L.-H."/>
            <person name="Turgeon B."/>
            <person name="Goodwin S."/>
            <person name="Spatafora J."/>
            <person name="Crous P."/>
            <person name="Grigoriev I."/>
        </authorList>
    </citation>
    <scope>NUCLEOTIDE SEQUENCE</scope>
    <source>
        <strain evidence="2">CBS 122681</strain>
    </source>
</reference>
<gene>
    <name evidence="2" type="ORF">K491DRAFT_134366</name>
</gene>
<dbReference type="EMBL" id="MU004304">
    <property type="protein sequence ID" value="KAF2659744.1"/>
    <property type="molecule type" value="Genomic_DNA"/>
</dbReference>
<feature type="region of interest" description="Disordered" evidence="1">
    <location>
        <begin position="1"/>
        <end position="55"/>
    </location>
</feature>
<dbReference type="AlphaFoldDB" id="A0A6A6TMD0"/>
<evidence type="ECO:0000256" key="1">
    <source>
        <dbReference type="SAM" id="MobiDB-lite"/>
    </source>
</evidence>
<accession>A0A6A6TMD0</accession>
<sequence length="315" mass="34521">MTECSPDSSPAASLPSIAMAAEKLPPNSPPPSPHRKTRTHPITHQPIPMHPSTPSTPSALLTFAQRLNRPCTCDLCAPHRYTSPLSCMISLLHIPHPTIDLYKDMQPNAHGCLAYAPLKLNPHTHLYAGEHLARTVAAYVAPSARHVNDVQSAALGALRSWFDASGFGRDDRGVRGDVVISKGEMRWLWGVCNALVFCASKSFEATLGTTASTPACYRFRWSSGIKAGVAYMHPILIPPFERYHIVVDTEPFPGHADAQGNSVMSYFGVLLHEVVHAFLMQYGCFACRSFWEDRCTGWHGRGFQIVAKVCIYVGG</sequence>
<proteinExistence type="predicted"/>